<keyword evidence="2" id="KW-1185">Reference proteome</keyword>
<gene>
    <name evidence="1" type="ORF">PUN28_016773</name>
</gene>
<sequence>MRCNYRKLQCGFYAADYPVPYIIYEIIAQRTLGELPLFRFRGDGVARSRNASRVSPDTFLAKEAKACRSPLRRITKNCGPSSARAIFFFSFFLMQYISYEKKIRVILEKLKKKTRNKKEIFFSNNSLQSISLDQHRYIEIRKKFHVYATKPNV</sequence>
<evidence type="ECO:0000313" key="2">
    <source>
        <dbReference type="Proteomes" id="UP001430953"/>
    </source>
</evidence>
<dbReference type="Proteomes" id="UP001430953">
    <property type="component" value="Unassembled WGS sequence"/>
</dbReference>
<protein>
    <submittedName>
        <fullName evidence="1">Uncharacterized protein</fullName>
    </submittedName>
</protein>
<reference evidence="1 2" key="1">
    <citation type="submission" date="2023-03" db="EMBL/GenBank/DDBJ databases">
        <title>High recombination rates correlate with genetic variation in Cardiocondyla obscurior ants.</title>
        <authorList>
            <person name="Errbii M."/>
        </authorList>
    </citation>
    <scope>NUCLEOTIDE SEQUENCE [LARGE SCALE GENOMIC DNA]</scope>
    <source>
        <strain evidence="1">Alpha-2009</strain>
        <tissue evidence="1">Whole body</tissue>
    </source>
</reference>
<organism evidence="1 2">
    <name type="scientific">Cardiocondyla obscurior</name>
    <dbReference type="NCBI Taxonomy" id="286306"/>
    <lineage>
        <taxon>Eukaryota</taxon>
        <taxon>Metazoa</taxon>
        <taxon>Ecdysozoa</taxon>
        <taxon>Arthropoda</taxon>
        <taxon>Hexapoda</taxon>
        <taxon>Insecta</taxon>
        <taxon>Pterygota</taxon>
        <taxon>Neoptera</taxon>
        <taxon>Endopterygota</taxon>
        <taxon>Hymenoptera</taxon>
        <taxon>Apocrita</taxon>
        <taxon>Aculeata</taxon>
        <taxon>Formicoidea</taxon>
        <taxon>Formicidae</taxon>
        <taxon>Myrmicinae</taxon>
        <taxon>Cardiocondyla</taxon>
    </lineage>
</organism>
<proteinExistence type="predicted"/>
<comment type="caution">
    <text evidence="1">The sequence shown here is derived from an EMBL/GenBank/DDBJ whole genome shotgun (WGS) entry which is preliminary data.</text>
</comment>
<evidence type="ECO:0000313" key="1">
    <source>
        <dbReference type="EMBL" id="KAL0105348.1"/>
    </source>
</evidence>
<name>A0AAW2EPW8_9HYME</name>
<accession>A0AAW2EPW8</accession>
<dbReference type="AlphaFoldDB" id="A0AAW2EPW8"/>
<dbReference type="EMBL" id="JADYXP020000019">
    <property type="protein sequence ID" value="KAL0105348.1"/>
    <property type="molecule type" value="Genomic_DNA"/>
</dbReference>